<comment type="catalytic activity">
    <reaction evidence="1">
        <text>ATP + protein L-histidine = ADP + protein N-phospho-L-histidine.</text>
        <dbReference type="EC" id="2.7.13.3"/>
    </reaction>
</comment>
<name>A0A7M3MBM9_9BACT</name>
<feature type="domain" description="Histidine kinase" evidence="9">
    <location>
        <begin position="139"/>
        <end position="331"/>
    </location>
</feature>
<dbReference type="EC" id="2.7.13.3" evidence="2"/>
<dbReference type="InterPro" id="IPR003594">
    <property type="entry name" value="HATPase_dom"/>
</dbReference>
<dbReference type="PANTHER" id="PTHR41523">
    <property type="entry name" value="TWO-COMPONENT SYSTEM SENSOR PROTEIN"/>
    <property type="match status" value="1"/>
</dbReference>
<dbReference type="Proteomes" id="UP000448292">
    <property type="component" value="Unassembled WGS sequence"/>
</dbReference>
<evidence type="ECO:0000313" key="10">
    <source>
        <dbReference type="EMBL" id="TVM15633.1"/>
    </source>
</evidence>
<keyword evidence="4" id="KW-0808">Transferase</keyword>
<dbReference type="GO" id="GO:0004673">
    <property type="term" value="F:protein histidine kinase activity"/>
    <property type="evidence" value="ECO:0007669"/>
    <property type="project" value="UniProtKB-EC"/>
</dbReference>
<comment type="caution">
    <text evidence="10">The sequence shown here is derived from an EMBL/GenBank/DDBJ whole genome shotgun (WGS) entry which is preliminary data.</text>
</comment>
<dbReference type="PANTHER" id="PTHR41523:SF8">
    <property type="entry name" value="ETHYLENE RESPONSE SENSOR PROTEIN"/>
    <property type="match status" value="1"/>
</dbReference>
<dbReference type="Pfam" id="PF02518">
    <property type="entry name" value="HATPase_c"/>
    <property type="match status" value="1"/>
</dbReference>
<dbReference type="Gene3D" id="3.30.565.10">
    <property type="entry name" value="Histidine kinase-like ATPase, C-terminal domain"/>
    <property type="match status" value="1"/>
</dbReference>
<dbReference type="SMART" id="SM00387">
    <property type="entry name" value="HATPase_c"/>
    <property type="match status" value="1"/>
</dbReference>
<accession>A0A7M3MBM9</accession>
<dbReference type="Pfam" id="PF07568">
    <property type="entry name" value="HisKA_2"/>
    <property type="match status" value="1"/>
</dbReference>
<keyword evidence="3" id="KW-0597">Phosphoprotein</keyword>
<dbReference type="Gene3D" id="3.30.450.20">
    <property type="entry name" value="PAS domain"/>
    <property type="match status" value="1"/>
</dbReference>
<keyword evidence="11" id="KW-1185">Reference proteome</keyword>
<evidence type="ECO:0000256" key="3">
    <source>
        <dbReference type="ARBA" id="ARBA00022553"/>
    </source>
</evidence>
<evidence type="ECO:0000256" key="2">
    <source>
        <dbReference type="ARBA" id="ARBA00012438"/>
    </source>
</evidence>
<feature type="transmembrane region" description="Helical" evidence="8">
    <location>
        <begin position="54"/>
        <end position="75"/>
    </location>
</feature>
<evidence type="ECO:0000256" key="7">
    <source>
        <dbReference type="ARBA" id="ARBA00022840"/>
    </source>
</evidence>
<dbReference type="PROSITE" id="PS50109">
    <property type="entry name" value="HIS_KIN"/>
    <property type="match status" value="1"/>
</dbReference>
<dbReference type="AlphaFoldDB" id="A0A7M3MBM9"/>
<feature type="transmembrane region" description="Helical" evidence="8">
    <location>
        <begin position="95"/>
        <end position="112"/>
    </location>
</feature>
<gene>
    <name evidence="10" type="ORF">DPQ33_14630</name>
</gene>
<evidence type="ECO:0000256" key="8">
    <source>
        <dbReference type="SAM" id="Phobius"/>
    </source>
</evidence>
<dbReference type="InterPro" id="IPR036890">
    <property type="entry name" value="HATPase_C_sf"/>
</dbReference>
<evidence type="ECO:0000256" key="5">
    <source>
        <dbReference type="ARBA" id="ARBA00022741"/>
    </source>
</evidence>
<keyword evidence="8" id="KW-0472">Membrane</keyword>
<dbReference type="InterPro" id="IPR005467">
    <property type="entry name" value="His_kinase_dom"/>
</dbReference>
<keyword evidence="5" id="KW-0547">Nucleotide-binding</keyword>
<dbReference type="GO" id="GO:0005524">
    <property type="term" value="F:ATP binding"/>
    <property type="evidence" value="ECO:0007669"/>
    <property type="project" value="UniProtKB-KW"/>
</dbReference>
<proteinExistence type="predicted"/>
<organism evidence="10 11">
    <name type="scientific">Oceanidesulfovibrio indonesiensis</name>
    <dbReference type="NCBI Taxonomy" id="54767"/>
    <lineage>
        <taxon>Bacteria</taxon>
        <taxon>Pseudomonadati</taxon>
        <taxon>Thermodesulfobacteriota</taxon>
        <taxon>Desulfovibrionia</taxon>
        <taxon>Desulfovibrionales</taxon>
        <taxon>Desulfovibrionaceae</taxon>
        <taxon>Oceanidesulfovibrio</taxon>
    </lineage>
</organism>
<dbReference type="SUPFAM" id="SSF55874">
    <property type="entry name" value="ATPase domain of HSP90 chaperone/DNA topoisomerase II/histidine kinase"/>
    <property type="match status" value="1"/>
</dbReference>
<keyword evidence="8" id="KW-0812">Transmembrane</keyword>
<dbReference type="EMBL" id="QMIE01000015">
    <property type="protein sequence ID" value="TVM15633.1"/>
    <property type="molecule type" value="Genomic_DNA"/>
</dbReference>
<keyword evidence="8" id="KW-1133">Transmembrane helix</keyword>
<reference evidence="10 11" key="1">
    <citation type="submission" date="2018-06" db="EMBL/GenBank/DDBJ databases">
        <title>Complete genome of Desulfovibrio indonesiensis P37SLT.</title>
        <authorList>
            <person name="Crispim J.S."/>
            <person name="Vidigal P.M.P."/>
            <person name="Silva L.C.F."/>
            <person name="Laguardia C.N."/>
            <person name="Araujo L.C."/>
            <person name="Dias R.S."/>
            <person name="Sousa M.P."/>
            <person name="Paula S.O."/>
            <person name="Silva C."/>
        </authorList>
    </citation>
    <scope>NUCLEOTIDE SEQUENCE [LARGE SCALE GENOMIC DNA]</scope>
    <source>
        <strain evidence="10 11">P37SLT</strain>
    </source>
</reference>
<evidence type="ECO:0000256" key="1">
    <source>
        <dbReference type="ARBA" id="ARBA00000085"/>
    </source>
</evidence>
<dbReference type="InterPro" id="IPR011495">
    <property type="entry name" value="Sig_transdc_His_kin_sub2_dim/P"/>
</dbReference>
<dbReference type="OrthoDB" id="5342108at2"/>
<evidence type="ECO:0000259" key="9">
    <source>
        <dbReference type="PROSITE" id="PS50109"/>
    </source>
</evidence>
<evidence type="ECO:0000313" key="11">
    <source>
        <dbReference type="Proteomes" id="UP000448292"/>
    </source>
</evidence>
<keyword evidence="6" id="KW-0418">Kinase</keyword>
<protein>
    <recommendedName>
        <fullName evidence="2">histidine kinase</fullName>
        <ecNumber evidence="2">2.7.13.3</ecNumber>
    </recommendedName>
</protein>
<keyword evidence="7" id="KW-0067">ATP-binding</keyword>
<evidence type="ECO:0000256" key="4">
    <source>
        <dbReference type="ARBA" id="ARBA00022679"/>
    </source>
</evidence>
<evidence type="ECO:0000256" key="6">
    <source>
        <dbReference type="ARBA" id="ARBA00022777"/>
    </source>
</evidence>
<sequence>MLYSRGNLLQRRFHRGLSVSKNSELRWRLPAHPLNECLPKGTEMSSGFMNRYRMLLISVACGIGVCVLDAVLDWLLFYEGTFIDLLIFDVPEHEVYIRSLIFAIFLIFGFYAHTQVRVRERLNAKLESTLADKDALLKEVHHRIKNNLGVILSLVEMQRENVEDASAEETLNQVRMRLDAIILIHKQIYSQQTFASLRLDTYLQNLSRGLIALYDNDSKQVDIIMELDPVEVSPREAVPCGLICSELLTNAYKHAHPNGASGTIYLRLKSMENGYRLQVCDDGVGFPENFTLGSSNRLGLQLVKSLARQLNGTLDLHNDTGACITMHIRQS</sequence>